<protein>
    <submittedName>
        <fullName evidence="1">Uncharacterized protein</fullName>
    </submittedName>
</protein>
<keyword evidence="2" id="KW-1185">Reference proteome</keyword>
<accession>A0A822Y8F2</accession>
<proteinExistence type="predicted"/>
<dbReference type="EMBL" id="DUZY01000002">
    <property type="protein sequence ID" value="DAD27476.1"/>
    <property type="molecule type" value="Genomic_DNA"/>
</dbReference>
<name>A0A822Y8F2_NELNU</name>
<organism evidence="1 2">
    <name type="scientific">Nelumbo nucifera</name>
    <name type="common">Sacred lotus</name>
    <dbReference type="NCBI Taxonomy" id="4432"/>
    <lineage>
        <taxon>Eukaryota</taxon>
        <taxon>Viridiplantae</taxon>
        <taxon>Streptophyta</taxon>
        <taxon>Embryophyta</taxon>
        <taxon>Tracheophyta</taxon>
        <taxon>Spermatophyta</taxon>
        <taxon>Magnoliopsida</taxon>
        <taxon>Proteales</taxon>
        <taxon>Nelumbonaceae</taxon>
        <taxon>Nelumbo</taxon>
    </lineage>
</organism>
<reference evidence="1 2" key="1">
    <citation type="journal article" date="2020" name="Mol. Biol. Evol.">
        <title>Distinct Expression and Methylation Patterns for Genes with Different Fates following a Single Whole-Genome Duplication in Flowering Plants.</title>
        <authorList>
            <person name="Shi T."/>
            <person name="Rahmani R.S."/>
            <person name="Gugger P.F."/>
            <person name="Wang M."/>
            <person name="Li H."/>
            <person name="Zhang Y."/>
            <person name="Li Z."/>
            <person name="Wang Q."/>
            <person name="Van de Peer Y."/>
            <person name="Marchal K."/>
            <person name="Chen J."/>
        </authorList>
    </citation>
    <scope>NUCLEOTIDE SEQUENCE [LARGE SCALE GENOMIC DNA]</scope>
    <source>
        <tissue evidence="1">Leaf</tissue>
    </source>
</reference>
<sequence>MDVLNAADEVLPRPPAGMERPLFFMWILSFRAWRE</sequence>
<evidence type="ECO:0000313" key="1">
    <source>
        <dbReference type="EMBL" id="DAD27476.1"/>
    </source>
</evidence>
<gene>
    <name evidence="1" type="ORF">HUJ06_028944</name>
</gene>
<evidence type="ECO:0000313" key="2">
    <source>
        <dbReference type="Proteomes" id="UP000607653"/>
    </source>
</evidence>
<dbReference type="AlphaFoldDB" id="A0A822Y8F2"/>
<comment type="caution">
    <text evidence="1">The sequence shown here is derived from an EMBL/GenBank/DDBJ whole genome shotgun (WGS) entry which is preliminary data.</text>
</comment>
<dbReference type="Proteomes" id="UP000607653">
    <property type="component" value="Unassembled WGS sequence"/>
</dbReference>